<dbReference type="Gene3D" id="1.10.1200.10">
    <property type="entry name" value="ACP-like"/>
    <property type="match status" value="1"/>
</dbReference>
<dbReference type="InterPro" id="IPR036736">
    <property type="entry name" value="ACP-like_sf"/>
</dbReference>
<dbReference type="AlphaFoldDB" id="Q9X5S0"/>
<reference evidence="2" key="1">
    <citation type="journal article" date="1999" name="Chem. Biol.">
        <title>Molecular characterization and analysis of the biosynthetic gene cluster for the antitumor antibiotic mitomycin C from Streptomyces lavendulae NRRL 2564.</title>
        <authorList>
            <person name="Mao Y.Q."/>
            <person name="Varoglu M."/>
            <person name="Sherman D.H."/>
        </authorList>
    </citation>
    <scope>NUCLEOTIDE SEQUENCE</scope>
    <source>
        <strain evidence="2">NRRL 2564</strain>
    </source>
</reference>
<dbReference type="PROSITE" id="PS50075">
    <property type="entry name" value="CARRIER"/>
    <property type="match status" value="1"/>
</dbReference>
<evidence type="ECO:0000259" key="1">
    <source>
        <dbReference type="PROSITE" id="PS50075"/>
    </source>
</evidence>
<reference evidence="2" key="3">
    <citation type="submission" date="2006-11" db="EMBL/GenBank/DDBJ databases">
        <authorList>
            <person name="Gruschow S."/>
            <person name="Chang L.C."/>
            <person name="Mao Y."/>
            <person name="Varoglu M."/>
            <person name="Sherman D.H."/>
        </authorList>
    </citation>
    <scope>NUCLEOTIDE SEQUENCE</scope>
    <source>
        <strain evidence="2">NRRL 2564</strain>
    </source>
</reference>
<dbReference type="SUPFAM" id="SSF47336">
    <property type="entry name" value="ACP-like"/>
    <property type="match status" value="1"/>
</dbReference>
<protein>
    <submittedName>
        <fullName evidence="2">MmcB</fullName>
    </submittedName>
</protein>
<dbReference type="EMBL" id="AF127374">
    <property type="protein sequence ID" value="AAD32725.1"/>
    <property type="molecule type" value="Genomic_DNA"/>
</dbReference>
<dbReference type="InterPro" id="IPR009081">
    <property type="entry name" value="PP-bd_ACP"/>
</dbReference>
<proteinExistence type="predicted"/>
<name>Q9X5S0_STRLA</name>
<reference evidence="2" key="2">
    <citation type="submission" date="1999-05" db="EMBL/GenBank/DDBJ databases">
        <authorList>
            <person name="Mao Y.Q."/>
            <person name="Varoglu M."/>
            <person name="Sherman D.H."/>
        </authorList>
    </citation>
    <scope>NUCLEOTIDE SEQUENCE</scope>
    <source>
        <strain evidence="2">NRRL 2564</strain>
    </source>
</reference>
<organism evidence="2">
    <name type="scientific">Streptomyces lavendulae</name>
    <dbReference type="NCBI Taxonomy" id="1914"/>
    <lineage>
        <taxon>Bacteria</taxon>
        <taxon>Bacillati</taxon>
        <taxon>Actinomycetota</taxon>
        <taxon>Actinomycetes</taxon>
        <taxon>Kitasatosporales</taxon>
        <taxon>Streptomycetaceae</taxon>
        <taxon>Streptomyces</taxon>
    </lineage>
</organism>
<feature type="domain" description="Carrier" evidence="1">
    <location>
        <begin position="7"/>
        <end position="85"/>
    </location>
</feature>
<accession>Q9X5S0</accession>
<evidence type="ECO:0000313" key="2">
    <source>
        <dbReference type="EMBL" id="AAD32725.1"/>
    </source>
</evidence>
<dbReference type="Pfam" id="PF00550">
    <property type="entry name" value="PP-binding"/>
    <property type="match status" value="1"/>
</dbReference>
<gene>
    <name evidence="2" type="primary">mmcB</name>
</gene>
<sequence>METLTTDKIKDRLRKVLVDSLELSLDPSAVPDEGLVEKLGLDSINTIEFLIWVESEFGIEIADEDLSIKLIDSLDLLAGYVSERVNGVTAPAE</sequence>